<dbReference type="EMBL" id="BARS01032038">
    <property type="protein sequence ID" value="GAG24945.1"/>
    <property type="molecule type" value="Genomic_DNA"/>
</dbReference>
<name>X0W328_9ZZZZ</name>
<feature type="non-terminal residue" evidence="1">
    <location>
        <position position="1"/>
    </location>
</feature>
<protein>
    <submittedName>
        <fullName evidence="1">Uncharacterized protein</fullName>
    </submittedName>
</protein>
<dbReference type="AlphaFoldDB" id="X0W328"/>
<proteinExistence type="predicted"/>
<reference evidence="1" key="1">
    <citation type="journal article" date="2014" name="Front. Microbiol.">
        <title>High frequency of phylogenetically diverse reductive dehalogenase-homologous genes in deep subseafloor sedimentary metagenomes.</title>
        <authorList>
            <person name="Kawai M."/>
            <person name="Futagami T."/>
            <person name="Toyoda A."/>
            <person name="Takaki Y."/>
            <person name="Nishi S."/>
            <person name="Hori S."/>
            <person name="Arai W."/>
            <person name="Tsubouchi T."/>
            <person name="Morono Y."/>
            <person name="Uchiyama I."/>
            <person name="Ito T."/>
            <person name="Fujiyama A."/>
            <person name="Inagaki F."/>
            <person name="Takami H."/>
        </authorList>
    </citation>
    <scope>NUCLEOTIDE SEQUENCE</scope>
    <source>
        <strain evidence="1">Expedition CK06-06</strain>
    </source>
</reference>
<accession>X0W328</accession>
<evidence type="ECO:0000313" key="1">
    <source>
        <dbReference type="EMBL" id="GAG24945.1"/>
    </source>
</evidence>
<gene>
    <name evidence="1" type="ORF">S01H1_49779</name>
</gene>
<sequence length="29" mass="3559">RPEFALSFKWKCFNKPEFRKVCDKSPNKK</sequence>
<organism evidence="1">
    <name type="scientific">marine sediment metagenome</name>
    <dbReference type="NCBI Taxonomy" id="412755"/>
    <lineage>
        <taxon>unclassified sequences</taxon>
        <taxon>metagenomes</taxon>
        <taxon>ecological metagenomes</taxon>
    </lineage>
</organism>
<comment type="caution">
    <text evidence="1">The sequence shown here is derived from an EMBL/GenBank/DDBJ whole genome shotgun (WGS) entry which is preliminary data.</text>
</comment>